<protein>
    <recommendedName>
        <fullName evidence="2 10">FAD:protein FMN transferase</fullName>
        <ecNumber evidence="1 10">2.7.1.180</ecNumber>
    </recommendedName>
    <alternativeName>
        <fullName evidence="8 10">Flavin transferase</fullName>
    </alternativeName>
</protein>
<evidence type="ECO:0000256" key="1">
    <source>
        <dbReference type="ARBA" id="ARBA00011955"/>
    </source>
</evidence>
<comment type="cofactor">
    <cofactor evidence="11">
        <name>Mg(2+)</name>
        <dbReference type="ChEBI" id="CHEBI:18420"/>
    </cofactor>
    <cofactor evidence="11">
        <name>Mn(2+)</name>
        <dbReference type="ChEBI" id="CHEBI:29035"/>
    </cofactor>
    <text evidence="11">Magnesium. Can also use manganese.</text>
</comment>
<evidence type="ECO:0000256" key="2">
    <source>
        <dbReference type="ARBA" id="ARBA00016337"/>
    </source>
</evidence>
<keyword evidence="6 10" id="KW-0274">FAD</keyword>
<dbReference type="PANTHER" id="PTHR30040:SF2">
    <property type="entry name" value="FAD:PROTEIN FMN TRANSFERASE"/>
    <property type="match status" value="1"/>
</dbReference>
<evidence type="ECO:0000256" key="11">
    <source>
        <dbReference type="PIRSR" id="PIRSR006268-2"/>
    </source>
</evidence>
<gene>
    <name evidence="12" type="ORF">C7445_10890</name>
</gene>
<dbReference type="EC" id="2.7.1.180" evidence="1 10"/>
<evidence type="ECO:0000256" key="3">
    <source>
        <dbReference type="ARBA" id="ARBA00022630"/>
    </source>
</evidence>
<dbReference type="InterPro" id="IPR024932">
    <property type="entry name" value="ApbE"/>
</dbReference>
<keyword evidence="7 10" id="KW-0460">Magnesium</keyword>
<comment type="caution">
    <text evidence="12">The sequence shown here is derived from an EMBL/GenBank/DDBJ whole genome shotgun (WGS) entry which is preliminary data.</text>
</comment>
<dbReference type="RefSeq" id="WP_166669075.1">
    <property type="nucleotide sequence ID" value="NZ_SORF01000008.1"/>
</dbReference>
<proteinExistence type="inferred from homology"/>
<dbReference type="EMBL" id="SORF01000008">
    <property type="protein sequence ID" value="TDY45267.1"/>
    <property type="molecule type" value="Genomic_DNA"/>
</dbReference>
<evidence type="ECO:0000256" key="10">
    <source>
        <dbReference type="PIRNR" id="PIRNR006268"/>
    </source>
</evidence>
<name>A0A4R8LL10_9BACL</name>
<feature type="binding site" evidence="11">
    <location>
        <position position="151"/>
    </location>
    <ligand>
        <name>Mg(2+)</name>
        <dbReference type="ChEBI" id="CHEBI:18420"/>
    </ligand>
</feature>
<evidence type="ECO:0000256" key="4">
    <source>
        <dbReference type="ARBA" id="ARBA00022679"/>
    </source>
</evidence>
<dbReference type="PANTHER" id="PTHR30040">
    <property type="entry name" value="THIAMINE BIOSYNTHESIS LIPOPROTEIN APBE"/>
    <property type="match status" value="1"/>
</dbReference>
<reference evidence="12 13" key="1">
    <citation type="submission" date="2019-03" db="EMBL/GenBank/DDBJ databases">
        <title>Genomic Encyclopedia of Type Strains, Phase IV (KMG-IV): sequencing the most valuable type-strain genomes for metagenomic binning, comparative biology and taxonomic classification.</title>
        <authorList>
            <person name="Goeker M."/>
        </authorList>
    </citation>
    <scope>NUCLEOTIDE SEQUENCE [LARGE SCALE GENOMIC DNA]</scope>
    <source>
        <strain evidence="12 13">DSM 17974</strain>
    </source>
</reference>
<evidence type="ECO:0000256" key="8">
    <source>
        <dbReference type="ARBA" id="ARBA00031306"/>
    </source>
</evidence>
<keyword evidence="3 10" id="KW-0285">Flavoprotein</keyword>
<keyword evidence="12" id="KW-0449">Lipoprotein</keyword>
<evidence type="ECO:0000313" key="12">
    <source>
        <dbReference type="EMBL" id="TDY45267.1"/>
    </source>
</evidence>
<keyword evidence="4 10" id="KW-0808">Transferase</keyword>
<keyword evidence="13" id="KW-1185">Reference proteome</keyword>
<dbReference type="PIRSF" id="PIRSF006268">
    <property type="entry name" value="ApbE"/>
    <property type="match status" value="1"/>
</dbReference>
<comment type="catalytic activity">
    <reaction evidence="9 10">
        <text>L-threonyl-[protein] + FAD = FMN-L-threonyl-[protein] + AMP + H(+)</text>
        <dbReference type="Rhea" id="RHEA:36847"/>
        <dbReference type="Rhea" id="RHEA-COMP:11060"/>
        <dbReference type="Rhea" id="RHEA-COMP:11061"/>
        <dbReference type="ChEBI" id="CHEBI:15378"/>
        <dbReference type="ChEBI" id="CHEBI:30013"/>
        <dbReference type="ChEBI" id="CHEBI:57692"/>
        <dbReference type="ChEBI" id="CHEBI:74257"/>
        <dbReference type="ChEBI" id="CHEBI:456215"/>
        <dbReference type="EC" id="2.7.1.180"/>
    </reaction>
</comment>
<dbReference type="Pfam" id="PF02424">
    <property type="entry name" value="ApbE"/>
    <property type="match status" value="1"/>
</dbReference>
<keyword evidence="5 10" id="KW-0479">Metal-binding</keyword>
<dbReference type="GO" id="GO:0046872">
    <property type="term" value="F:metal ion binding"/>
    <property type="evidence" value="ECO:0007669"/>
    <property type="project" value="UniProtKB-UniRule"/>
</dbReference>
<evidence type="ECO:0000256" key="6">
    <source>
        <dbReference type="ARBA" id="ARBA00022827"/>
    </source>
</evidence>
<dbReference type="InterPro" id="IPR003374">
    <property type="entry name" value="ApbE-like_sf"/>
</dbReference>
<dbReference type="AlphaFoldDB" id="A0A4R8LL10"/>
<dbReference type="Proteomes" id="UP000294581">
    <property type="component" value="Unassembled WGS sequence"/>
</dbReference>
<evidence type="ECO:0000313" key="13">
    <source>
        <dbReference type="Proteomes" id="UP000294581"/>
    </source>
</evidence>
<sequence length="303" mass="33453">MDIARFRAMGTDVTVRVPDAHRVPDEFGKALADGVQQHIAELESILTRFQPDSALSRFNRSQGQWVHVDPRLFEVLRLADDAFAATNGWFDPFLGADIRRIGYDLSFEQLTITYRSIDVSDRIAPVDSPLALHATDCRALLLPGYEVDLGGIGKGWIVKQAAQWLEQAGLRSFICNAGGDMVCRGLNGDKPWSVGVLDPFAPKAVRLTLSVRDRAVATSGTYRRRWMTAKGPAHHLLDPFTGLPTESNVVSCTVVHADLVFAEIQAKVAILLGSDLGQTWLSQQDCDEWVLITSSREVVHQCN</sequence>
<accession>A0A4R8LL10</accession>
<dbReference type="GO" id="GO:0016740">
    <property type="term" value="F:transferase activity"/>
    <property type="evidence" value="ECO:0007669"/>
    <property type="project" value="UniProtKB-UniRule"/>
</dbReference>
<dbReference type="Gene3D" id="3.10.520.10">
    <property type="entry name" value="ApbE-like domains"/>
    <property type="match status" value="1"/>
</dbReference>
<evidence type="ECO:0000256" key="5">
    <source>
        <dbReference type="ARBA" id="ARBA00022723"/>
    </source>
</evidence>
<comment type="similarity">
    <text evidence="10">Belongs to the ApbE family.</text>
</comment>
<organism evidence="12 13">
    <name type="scientific">Alicyclobacillus sacchari</name>
    <dbReference type="NCBI Taxonomy" id="392010"/>
    <lineage>
        <taxon>Bacteria</taxon>
        <taxon>Bacillati</taxon>
        <taxon>Bacillota</taxon>
        <taxon>Bacilli</taxon>
        <taxon>Bacillales</taxon>
        <taxon>Alicyclobacillaceae</taxon>
        <taxon>Alicyclobacillus</taxon>
    </lineage>
</organism>
<evidence type="ECO:0000256" key="7">
    <source>
        <dbReference type="ARBA" id="ARBA00022842"/>
    </source>
</evidence>
<dbReference type="SUPFAM" id="SSF143631">
    <property type="entry name" value="ApbE-like"/>
    <property type="match status" value="1"/>
</dbReference>
<evidence type="ECO:0000256" key="9">
    <source>
        <dbReference type="ARBA" id="ARBA00048540"/>
    </source>
</evidence>